<dbReference type="RefSeq" id="WP_320004567.1">
    <property type="nucleotide sequence ID" value="NZ_JAUHJS010000005.1"/>
</dbReference>
<dbReference type="Proteomes" id="UP001168552">
    <property type="component" value="Unassembled WGS sequence"/>
</dbReference>
<keyword evidence="2" id="KW-0540">Nuclease</keyword>
<organism evidence="2 3">
    <name type="scientific">Shiella aurantiaca</name>
    <dbReference type="NCBI Taxonomy" id="3058365"/>
    <lineage>
        <taxon>Bacteria</taxon>
        <taxon>Pseudomonadati</taxon>
        <taxon>Bacteroidota</taxon>
        <taxon>Cytophagia</taxon>
        <taxon>Cytophagales</taxon>
        <taxon>Shiellaceae</taxon>
        <taxon>Shiella</taxon>
    </lineage>
</organism>
<evidence type="ECO:0000259" key="1">
    <source>
        <dbReference type="Pfam" id="PF10108"/>
    </source>
</evidence>
<protein>
    <submittedName>
        <fullName evidence="2">3'-5' exonuclease</fullName>
        <ecNumber evidence="2">3.1.-.-</ecNumber>
    </submittedName>
</protein>
<dbReference type="Pfam" id="PF10108">
    <property type="entry name" value="DNA_pol_B_exo2"/>
    <property type="match status" value="1"/>
</dbReference>
<dbReference type="Gene3D" id="3.30.420.10">
    <property type="entry name" value="Ribonuclease H-like superfamily/Ribonuclease H"/>
    <property type="match status" value="1"/>
</dbReference>
<accession>A0ABT8F6D4</accession>
<dbReference type="EC" id="3.1.-.-" evidence="2"/>
<dbReference type="InterPro" id="IPR012337">
    <property type="entry name" value="RNaseH-like_sf"/>
</dbReference>
<dbReference type="EMBL" id="JAUHJS010000005">
    <property type="protein sequence ID" value="MDN4166032.1"/>
    <property type="molecule type" value="Genomic_DNA"/>
</dbReference>
<dbReference type="GO" id="GO:0004527">
    <property type="term" value="F:exonuclease activity"/>
    <property type="evidence" value="ECO:0007669"/>
    <property type="project" value="UniProtKB-KW"/>
</dbReference>
<dbReference type="CDD" id="cd05782">
    <property type="entry name" value="DNA_polB_like1_exo"/>
    <property type="match status" value="1"/>
</dbReference>
<comment type="caution">
    <text evidence="2">The sequence shown here is derived from an EMBL/GenBank/DDBJ whole genome shotgun (WGS) entry which is preliminary data.</text>
</comment>
<feature type="domain" description="Predicted 3'-5' exonuclease PolB-like" evidence="1">
    <location>
        <begin position="79"/>
        <end position="225"/>
    </location>
</feature>
<gene>
    <name evidence="2" type="ORF">QWY31_11000</name>
</gene>
<keyword evidence="3" id="KW-1185">Reference proteome</keyword>
<sequence length="239" mass="27570">MEIPLSNILFLDIETVSGHAHFHELSPRMQEHWKKKAALLKNEDELLPEDLYFDRAAIYAEFGKVLVIGLGFMKAIDKGQWELRIKSLASEDEASLLQEFAEIVNKFDQNQLYLCAHNGKEFDFPYLCRRMLVNGVPIPESLQIGSKKPWEVRHLDTMELWKFGDRKNFTSLDLLASLFGIESSKQGIDGSQVNPTWYKEKNLEKIKTYCAHDVVVLSQLYLKLNNLPLISPEHVHILN</sequence>
<reference evidence="2" key="1">
    <citation type="submission" date="2023-06" db="EMBL/GenBank/DDBJ databases">
        <title>Cytophagales bacterium Strain LB-30, isolated from soil.</title>
        <authorList>
            <person name="Liu B."/>
        </authorList>
    </citation>
    <scope>NUCLEOTIDE SEQUENCE</scope>
    <source>
        <strain evidence="2">LB-30</strain>
    </source>
</reference>
<proteinExistence type="predicted"/>
<name>A0ABT8F6D4_9BACT</name>
<keyword evidence="2" id="KW-0378">Hydrolase</keyword>
<evidence type="ECO:0000313" key="2">
    <source>
        <dbReference type="EMBL" id="MDN4166032.1"/>
    </source>
</evidence>
<keyword evidence="2" id="KW-0269">Exonuclease</keyword>
<dbReference type="InterPro" id="IPR019288">
    <property type="entry name" value="3'-5'_exonuclease_PolB-like"/>
</dbReference>
<dbReference type="InterPro" id="IPR036397">
    <property type="entry name" value="RNaseH_sf"/>
</dbReference>
<dbReference type="SUPFAM" id="SSF53098">
    <property type="entry name" value="Ribonuclease H-like"/>
    <property type="match status" value="1"/>
</dbReference>
<evidence type="ECO:0000313" key="3">
    <source>
        <dbReference type="Proteomes" id="UP001168552"/>
    </source>
</evidence>